<keyword evidence="2" id="KW-1185">Reference proteome</keyword>
<evidence type="ECO:0000313" key="2">
    <source>
        <dbReference type="Proteomes" id="UP000324222"/>
    </source>
</evidence>
<organism evidence="1 2">
    <name type="scientific">Portunus trituberculatus</name>
    <name type="common">Swimming crab</name>
    <name type="synonym">Neptunus trituberculatus</name>
    <dbReference type="NCBI Taxonomy" id="210409"/>
    <lineage>
        <taxon>Eukaryota</taxon>
        <taxon>Metazoa</taxon>
        <taxon>Ecdysozoa</taxon>
        <taxon>Arthropoda</taxon>
        <taxon>Crustacea</taxon>
        <taxon>Multicrustacea</taxon>
        <taxon>Malacostraca</taxon>
        <taxon>Eumalacostraca</taxon>
        <taxon>Eucarida</taxon>
        <taxon>Decapoda</taxon>
        <taxon>Pleocyemata</taxon>
        <taxon>Brachyura</taxon>
        <taxon>Eubrachyura</taxon>
        <taxon>Portunoidea</taxon>
        <taxon>Portunidae</taxon>
        <taxon>Portuninae</taxon>
        <taxon>Portunus</taxon>
    </lineage>
</organism>
<accession>A0A5B7DID9</accession>
<dbReference type="Proteomes" id="UP000324222">
    <property type="component" value="Unassembled WGS sequence"/>
</dbReference>
<name>A0A5B7DID9_PORTR</name>
<evidence type="ECO:0000313" key="1">
    <source>
        <dbReference type="EMBL" id="MPC21160.1"/>
    </source>
</evidence>
<dbReference type="EMBL" id="VSRR010000947">
    <property type="protein sequence ID" value="MPC21160.1"/>
    <property type="molecule type" value="Genomic_DNA"/>
</dbReference>
<protein>
    <submittedName>
        <fullName evidence="1">Uncharacterized protein</fullName>
    </submittedName>
</protein>
<comment type="caution">
    <text evidence="1">The sequence shown here is derived from an EMBL/GenBank/DDBJ whole genome shotgun (WGS) entry which is preliminary data.</text>
</comment>
<gene>
    <name evidence="1" type="ORF">E2C01_014136</name>
</gene>
<reference evidence="1 2" key="1">
    <citation type="submission" date="2019-05" db="EMBL/GenBank/DDBJ databases">
        <title>Another draft genome of Portunus trituberculatus and its Hox gene families provides insights of decapod evolution.</title>
        <authorList>
            <person name="Jeong J.-H."/>
            <person name="Song I."/>
            <person name="Kim S."/>
            <person name="Choi T."/>
            <person name="Kim D."/>
            <person name="Ryu S."/>
            <person name="Kim W."/>
        </authorList>
    </citation>
    <scope>NUCLEOTIDE SEQUENCE [LARGE SCALE GENOMIC DNA]</scope>
    <source>
        <tissue evidence="1">Muscle</tissue>
    </source>
</reference>
<proteinExistence type="predicted"/>
<sequence length="105" mass="11384">MLAPVFVIAAAAAAKHSRSQSLPAMRDQQLGSHHHHYNTYTHTYTFTQFIHPTVTTAILYAHDVKLNRLNCCSFTASPSSPAQQPAPVGVIVASKQLTVMGRAQA</sequence>
<dbReference type="AlphaFoldDB" id="A0A5B7DID9"/>